<feature type="compositionally biased region" description="Basic and acidic residues" evidence="1">
    <location>
        <begin position="133"/>
        <end position="149"/>
    </location>
</feature>
<evidence type="ECO:0000313" key="4">
    <source>
        <dbReference type="EMBL" id="PIA46414.1"/>
    </source>
</evidence>
<dbReference type="EMBL" id="KZ305032">
    <property type="protein sequence ID" value="PIA46414.1"/>
    <property type="molecule type" value="Genomic_DNA"/>
</dbReference>
<dbReference type="EMBL" id="KZ305032">
    <property type="protein sequence ID" value="PIA46415.1"/>
    <property type="molecule type" value="Genomic_DNA"/>
</dbReference>
<keyword evidence="5" id="KW-1185">Reference proteome</keyword>
<dbReference type="OrthoDB" id="418495at2759"/>
<evidence type="ECO:0000259" key="3">
    <source>
        <dbReference type="Pfam" id="PF14389"/>
    </source>
</evidence>
<evidence type="ECO:0000256" key="1">
    <source>
        <dbReference type="SAM" id="MobiDB-lite"/>
    </source>
</evidence>
<accession>A0A2G5DSB0</accession>
<feature type="region of interest" description="Disordered" evidence="1">
    <location>
        <begin position="211"/>
        <end position="290"/>
    </location>
</feature>
<proteinExistence type="predicted"/>
<dbReference type="Proteomes" id="UP000230069">
    <property type="component" value="Unassembled WGS sequence"/>
</dbReference>
<protein>
    <recommendedName>
        <fullName evidence="6">Ternary complex factor MIP1 leucine-zipper domain-containing protein</fullName>
    </recommendedName>
</protein>
<dbReference type="STRING" id="218851.A0A2G5DSB0"/>
<dbReference type="EMBL" id="KZ305032">
    <property type="protein sequence ID" value="PIA46417.1"/>
    <property type="molecule type" value="Genomic_DNA"/>
</dbReference>
<dbReference type="PANTHER" id="PTHR46248:SF9">
    <property type="entry name" value="EXPRESSED PROTEIN"/>
    <property type="match status" value="1"/>
</dbReference>
<organism evidence="4 5">
    <name type="scientific">Aquilegia coerulea</name>
    <name type="common">Rocky mountain columbine</name>
    <dbReference type="NCBI Taxonomy" id="218851"/>
    <lineage>
        <taxon>Eukaryota</taxon>
        <taxon>Viridiplantae</taxon>
        <taxon>Streptophyta</taxon>
        <taxon>Embryophyta</taxon>
        <taxon>Tracheophyta</taxon>
        <taxon>Spermatophyta</taxon>
        <taxon>Magnoliopsida</taxon>
        <taxon>Ranunculales</taxon>
        <taxon>Ranunculaceae</taxon>
        <taxon>Thalictroideae</taxon>
        <taxon>Aquilegia</taxon>
    </lineage>
</organism>
<dbReference type="EMBL" id="KZ305032">
    <property type="protein sequence ID" value="PIA46410.1"/>
    <property type="molecule type" value="Genomic_DNA"/>
</dbReference>
<name>A0A2G5DSB0_AQUCA</name>
<dbReference type="Pfam" id="PF14389">
    <property type="entry name" value="Lzipper-MIP1"/>
    <property type="match status" value="1"/>
</dbReference>
<feature type="region of interest" description="Disordered" evidence="1">
    <location>
        <begin position="127"/>
        <end position="194"/>
    </location>
</feature>
<feature type="compositionally biased region" description="Basic and acidic residues" evidence="1">
    <location>
        <begin position="236"/>
        <end position="245"/>
    </location>
</feature>
<feature type="compositionally biased region" description="Basic and acidic residues" evidence="1">
    <location>
        <begin position="280"/>
        <end position="290"/>
    </location>
</feature>
<dbReference type="FunCoup" id="A0A2G5DSB0">
    <property type="interactions" value="658"/>
</dbReference>
<dbReference type="PANTHER" id="PTHR46248">
    <property type="entry name" value="EXPRESSED PROTEIN"/>
    <property type="match status" value="1"/>
</dbReference>
<evidence type="ECO:0000259" key="2">
    <source>
        <dbReference type="Pfam" id="PF04784"/>
    </source>
</evidence>
<reference evidence="4 5" key="1">
    <citation type="submission" date="2017-09" db="EMBL/GenBank/DDBJ databases">
        <title>WGS assembly of Aquilegia coerulea Goldsmith.</title>
        <authorList>
            <person name="Hodges S."/>
            <person name="Kramer E."/>
            <person name="Nordborg M."/>
            <person name="Tomkins J."/>
            <person name="Borevitz J."/>
            <person name="Derieg N."/>
            <person name="Yan J."/>
            <person name="Mihaltcheva S."/>
            <person name="Hayes R.D."/>
            <person name="Rokhsar D."/>
        </authorList>
    </citation>
    <scope>NUCLEOTIDE SEQUENCE [LARGE SCALE GENOMIC DNA]</scope>
    <source>
        <strain evidence="5">cv. Goldsmith</strain>
    </source>
</reference>
<feature type="domain" description="Ternary complex factor MIP1 leucine-zipper" evidence="3">
    <location>
        <begin position="43"/>
        <end position="124"/>
    </location>
</feature>
<dbReference type="EMBL" id="KZ305032">
    <property type="protein sequence ID" value="PIA46411.1"/>
    <property type="molecule type" value="Genomic_DNA"/>
</dbReference>
<gene>
    <name evidence="4" type="ORF">AQUCO_01500151v1</name>
</gene>
<evidence type="ECO:0008006" key="6">
    <source>
        <dbReference type="Google" id="ProtNLM"/>
    </source>
</evidence>
<dbReference type="AlphaFoldDB" id="A0A2G5DSB0"/>
<dbReference type="InterPro" id="IPR006869">
    <property type="entry name" value="DUF547"/>
</dbReference>
<sequence length="635" mass="71582">MNNRAKTMVHTLRSPMKLDKEEKFEKKQGSRLMDSRISRRCSSRERKLALLEDVDKLKKKLRHEESVHRALERAFTRPLGALPRLPPYLPSNTLELLAEVAVLEEEVVYLEEQVVNFRKGLYEEVANNSSSKRIKENPADLYDNKKDQSHSPTCVYENPATLAAGSTQLVPRLNPDRSTKSTNGKQPLKKDQAISPSFVCENTATLVADSTQLVPRLSRDRSTRSTTGKQPSKRAHCSEDGRGRDNQSCIDSARNDKQAPKQLGQMIRTPVKGASTAQSSKEKHLNSLKPELDCRTVDQDIAEASSLVMPQERASEGEGSSPNKISEDVLKCLSSIFLRMSTQKNRNSDSGIFSPLMQTTSLENTKETEFQDPYGICKDLRKRDVGSYKHLCSIEAKTIEAHRTANSLFLIQRLKILLGKLASVELKGLKHQQKLAFWINIYNSCMMNAFLETGIPESPQKVVALMQKAMINVGGQSLNAMTIEHFILRLPHLTKSVCSEGNTTDEMKQLSIFGLEWSEPLVTFALSCGSWSSPAVRVYTASQVENELEAAKKSYLQAAVGISSSNKLVIPKLLDWYLLDFAKNLESLLDWICLQLPSDLRNEAIRYLERRKEEPLSQSVQVMPYDFSFRYLLHE</sequence>
<dbReference type="Pfam" id="PF04784">
    <property type="entry name" value="DUF547"/>
    <property type="match status" value="1"/>
</dbReference>
<feature type="domain" description="DUF547" evidence="2">
    <location>
        <begin position="427"/>
        <end position="556"/>
    </location>
</feature>
<evidence type="ECO:0000313" key="5">
    <source>
        <dbReference type="Proteomes" id="UP000230069"/>
    </source>
</evidence>
<dbReference type="InterPro" id="IPR025757">
    <property type="entry name" value="MIP1_Leuzipper"/>
</dbReference>